<keyword evidence="7 8" id="KW-0472">Membrane</keyword>
<evidence type="ECO:0000256" key="2">
    <source>
        <dbReference type="ARBA" id="ARBA00008537"/>
    </source>
</evidence>
<evidence type="ECO:0000259" key="9">
    <source>
        <dbReference type="PROSITE" id="PS50850"/>
    </source>
</evidence>
<feature type="transmembrane region" description="Helical" evidence="8">
    <location>
        <begin position="103"/>
        <end position="125"/>
    </location>
</feature>
<evidence type="ECO:0000256" key="6">
    <source>
        <dbReference type="ARBA" id="ARBA00022989"/>
    </source>
</evidence>
<evidence type="ECO:0000256" key="5">
    <source>
        <dbReference type="ARBA" id="ARBA00022692"/>
    </source>
</evidence>
<feature type="transmembrane region" description="Helical" evidence="8">
    <location>
        <begin position="434"/>
        <end position="452"/>
    </location>
</feature>
<reference evidence="10" key="1">
    <citation type="submission" date="2024-06" db="EMBL/GenBank/DDBJ databases">
        <title>Kribbella sp. strain HUAS MG21 genome sequences.</title>
        <authorList>
            <person name="Mo P."/>
        </authorList>
    </citation>
    <scope>NUCLEOTIDE SEQUENCE</scope>
    <source>
        <strain evidence="10">HUAS MG21</strain>
    </source>
</reference>
<dbReference type="PRINTS" id="PR01036">
    <property type="entry name" value="TCRTETB"/>
</dbReference>
<dbReference type="Gene3D" id="1.20.1250.20">
    <property type="entry name" value="MFS general substrate transporter like domains"/>
    <property type="match status" value="1"/>
</dbReference>
<keyword evidence="5 8" id="KW-0812">Transmembrane</keyword>
<dbReference type="PROSITE" id="PS50850">
    <property type="entry name" value="MFS"/>
    <property type="match status" value="1"/>
</dbReference>
<dbReference type="InterPro" id="IPR020846">
    <property type="entry name" value="MFS_dom"/>
</dbReference>
<dbReference type="GO" id="GO:0005886">
    <property type="term" value="C:plasma membrane"/>
    <property type="evidence" value="ECO:0007669"/>
    <property type="project" value="UniProtKB-SubCell"/>
</dbReference>
<evidence type="ECO:0000256" key="7">
    <source>
        <dbReference type="ARBA" id="ARBA00023136"/>
    </source>
</evidence>
<evidence type="ECO:0000256" key="3">
    <source>
        <dbReference type="ARBA" id="ARBA00022448"/>
    </source>
</evidence>
<dbReference type="InterPro" id="IPR011701">
    <property type="entry name" value="MFS"/>
</dbReference>
<dbReference type="Gene3D" id="1.20.1720.10">
    <property type="entry name" value="Multidrug resistance protein D"/>
    <property type="match status" value="1"/>
</dbReference>
<dbReference type="PANTHER" id="PTHR42718">
    <property type="entry name" value="MAJOR FACILITATOR SUPERFAMILY MULTIDRUG TRANSPORTER MFSC"/>
    <property type="match status" value="1"/>
</dbReference>
<dbReference type="SUPFAM" id="SSF103473">
    <property type="entry name" value="MFS general substrate transporter"/>
    <property type="match status" value="2"/>
</dbReference>
<dbReference type="NCBIfam" id="TIGR00711">
    <property type="entry name" value="efflux_EmrB"/>
    <property type="match status" value="1"/>
</dbReference>
<dbReference type="InterPro" id="IPR036259">
    <property type="entry name" value="MFS_trans_sf"/>
</dbReference>
<dbReference type="PANTHER" id="PTHR42718:SF9">
    <property type="entry name" value="MAJOR FACILITATOR SUPERFAMILY MULTIDRUG TRANSPORTER MFSC"/>
    <property type="match status" value="1"/>
</dbReference>
<keyword evidence="3" id="KW-0813">Transport</keyword>
<dbReference type="EMBL" id="CP158165">
    <property type="protein sequence ID" value="XBV27006.1"/>
    <property type="molecule type" value="Genomic_DNA"/>
</dbReference>
<comment type="similarity">
    <text evidence="2">Belongs to the major facilitator superfamily. EmrB family.</text>
</comment>
<organism evidence="10">
    <name type="scientific">Kribbella sp. HUAS MG21</name>
    <dbReference type="NCBI Taxonomy" id="3160966"/>
    <lineage>
        <taxon>Bacteria</taxon>
        <taxon>Bacillati</taxon>
        <taxon>Actinomycetota</taxon>
        <taxon>Actinomycetes</taxon>
        <taxon>Propionibacteriales</taxon>
        <taxon>Kribbellaceae</taxon>
        <taxon>Kribbella</taxon>
    </lineage>
</organism>
<feature type="transmembrane region" description="Helical" evidence="8">
    <location>
        <begin position="302"/>
        <end position="324"/>
    </location>
</feature>
<gene>
    <name evidence="10" type="ORF">ABN611_11385</name>
</gene>
<feature type="transmembrane region" description="Helical" evidence="8">
    <location>
        <begin position="360"/>
        <end position="382"/>
    </location>
</feature>
<feature type="domain" description="Major facilitator superfamily (MFS) profile" evidence="9">
    <location>
        <begin position="12"/>
        <end position="458"/>
    </location>
</feature>
<proteinExistence type="inferred from homology"/>
<sequence>MEELTRRRRLLVLAICCSSLFIVGLDSTIVNLALPAIRDEFGAPVAKLQWTIDAYTLVLASLLMVSGSTADRVGRRRTFQAGLVLFGIGSLLCGVAPTIDLLIAFRVLQAVGGSMLNPVAMSIITNTFTDPRERAQAIGVWGGVVGLSMAVGPVVGGALVDAAGWRFIFWINVPVAVAAVLMTALFVPESRAAVPRRIDPVGQVLVVLLLGGLTYGIIEGQAAGWGSPLIIGCFTVCVLALVFLVYYERRREEPLLDPRFFRSVPFSGATLIAVCGFSALSGFLFLNSLYLQSVRGFSALHAGLLTLPMAAMTVVFAPVSGWLVGHRGPRLPLVVAGTMLTASGLILAQLTTSTATVQLLIGYLVFGLGFGVLNAPITNAAVSGMPREQAGVAAAIASTSRQVGASLGVAVAGTVLTARLVGPLESGFVRAAELCWYIIAGCGALVLLLGFVTTTRWARRTADALVRTG</sequence>
<name>A0AAU7TJ56_9ACTN</name>
<dbReference type="InterPro" id="IPR004638">
    <property type="entry name" value="EmrB-like"/>
</dbReference>
<dbReference type="AlphaFoldDB" id="A0AAU7TJ56"/>
<accession>A0AAU7TJ56</accession>
<feature type="transmembrane region" description="Helical" evidence="8">
    <location>
        <begin position="167"/>
        <end position="188"/>
    </location>
</feature>
<dbReference type="RefSeq" id="WP_350279799.1">
    <property type="nucleotide sequence ID" value="NZ_CP158165.1"/>
</dbReference>
<feature type="transmembrane region" description="Helical" evidence="8">
    <location>
        <begin position="200"/>
        <end position="218"/>
    </location>
</feature>
<feature type="transmembrane region" description="Helical" evidence="8">
    <location>
        <begin position="403"/>
        <end position="422"/>
    </location>
</feature>
<feature type="transmembrane region" description="Helical" evidence="8">
    <location>
        <begin position="224"/>
        <end position="247"/>
    </location>
</feature>
<dbReference type="CDD" id="cd17321">
    <property type="entry name" value="MFS_MMR_MDR_like"/>
    <property type="match status" value="1"/>
</dbReference>
<evidence type="ECO:0000313" key="10">
    <source>
        <dbReference type="EMBL" id="XBV27006.1"/>
    </source>
</evidence>
<dbReference type="GO" id="GO:0022857">
    <property type="term" value="F:transmembrane transporter activity"/>
    <property type="evidence" value="ECO:0007669"/>
    <property type="project" value="InterPro"/>
</dbReference>
<evidence type="ECO:0000256" key="1">
    <source>
        <dbReference type="ARBA" id="ARBA00004651"/>
    </source>
</evidence>
<comment type="subcellular location">
    <subcellularLocation>
        <location evidence="1">Cell membrane</location>
        <topology evidence="1">Multi-pass membrane protein</topology>
    </subcellularLocation>
</comment>
<feature type="transmembrane region" description="Helical" evidence="8">
    <location>
        <begin position="331"/>
        <end position="348"/>
    </location>
</feature>
<protein>
    <submittedName>
        <fullName evidence="10">MFS transporter</fullName>
    </submittedName>
</protein>
<feature type="transmembrane region" description="Helical" evidence="8">
    <location>
        <begin position="48"/>
        <end position="66"/>
    </location>
</feature>
<keyword evidence="4" id="KW-1003">Cell membrane</keyword>
<feature type="transmembrane region" description="Helical" evidence="8">
    <location>
        <begin position="268"/>
        <end position="290"/>
    </location>
</feature>
<feature type="transmembrane region" description="Helical" evidence="8">
    <location>
        <begin position="78"/>
        <end position="97"/>
    </location>
</feature>
<dbReference type="Pfam" id="PF07690">
    <property type="entry name" value="MFS_1"/>
    <property type="match status" value="1"/>
</dbReference>
<feature type="transmembrane region" description="Helical" evidence="8">
    <location>
        <begin position="137"/>
        <end position="155"/>
    </location>
</feature>
<evidence type="ECO:0000256" key="4">
    <source>
        <dbReference type="ARBA" id="ARBA00022475"/>
    </source>
</evidence>
<keyword evidence="6 8" id="KW-1133">Transmembrane helix</keyword>
<evidence type="ECO:0000256" key="8">
    <source>
        <dbReference type="SAM" id="Phobius"/>
    </source>
</evidence>